<comment type="caution">
    <text evidence="3">The sequence shown here is derived from an EMBL/GenBank/DDBJ whole genome shotgun (WGS) entry which is preliminary data.</text>
</comment>
<dbReference type="EMBL" id="JBAWTH010000212">
    <property type="protein sequence ID" value="KAL2272844.1"/>
    <property type="molecule type" value="Genomic_DNA"/>
</dbReference>
<dbReference type="PANTHER" id="PTHR47256:SF1">
    <property type="entry name" value="ZN(II)2CYS6 TRANSCRIPTION FACTOR (EUROFUNG)"/>
    <property type="match status" value="1"/>
</dbReference>
<keyword evidence="4" id="KW-1185">Reference proteome</keyword>
<accession>A0ABR4DR18</accession>
<evidence type="ECO:0000313" key="3">
    <source>
        <dbReference type="EMBL" id="KAL2272844.1"/>
    </source>
</evidence>
<dbReference type="SUPFAM" id="SSF57701">
    <property type="entry name" value="Zn2/Cys6 DNA-binding domain"/>
    <property type="match status" value="1"/>
</dbReference>
<evidence type="ECO:0000313" key="4">
    <source>
        <dbReference type="Proteomes" id="UP001600888"/>
    </source>
</evidence>
<gene>
    <name evidence="3" type="ORF">FJTKL_05939</name>
</gene>
<dbReference type="EMBL" id="JBAWTH010000212">
    <property type="protein sequence ID" value="KAL2272845.1"/>
    <property type="molecule type" value="Genomic_DNA"/>
</dbReference>
<name>A0ABR4DR18_9PEZI</name>
<dbReference type="PROSITE" id="PS00463">
    <property type="entry name" value="ZN2_CY6_FUNGAL_1"/>
    <property type="match status" value="1"/>
</dbReference>
<dbReference type="SMART" id="SM00066">
    <property type="entry name" value="GAL4"/>
    <property type="match status" value="1"/>
</dbReference>
<dbReference type="CDD" id="cd00067">
    <property type="entry name" value="GAL4"/>
    <property type="match status" value="1"/>
</dbReference>
<reference evidence="3 4" key="1">
    <citation type="submission" date="2024-03" db="EMBL/GenBank/DDBJ databases">
        <title>A high-quality draft genome sequence of Diaporthe vaccinii, a causative agent of upright dieback and viscid rot disease in cranberry plants.</title>
        <authorList>
            <person name="Sarrasin M."/>
            <person name="Lang B.F."/>
            <person name="Burger G."/>
        </authorList>
    </citation>
    <scope>NUCLEOTIDE SEQUENCE [LARGE SCALE GENOMIC DNA]</scope>
    <source>
        <strain evidence="3 4">IS7</strain>
    </source>
</reference>
<feature type="domain" description="Zn(2)-C6 fungal-type" evidence="2">
    <location>
        <begin position="52"/>
        <end position="82"/>
    </location>
</feature>
<proteinExistence type="predicted"/>
<protein>
    <recommendedName>
        <fullName evidence="2">Zn(2)-C6 fungal-type domain-containing protein</fullName>
    </recommendedName>
</protein>
<evidence type="ECO:0000256" key="1">
    <source>
        <dbReference type="ARBA" id="ARBA00023242"/>
    </source>
</evidence>
<dbReference type="InterPro" id="IPR036864">
    <property type="entry name" value="Zn2-C6_fun-type_DNA-bd_sf"/>
</dbReference>
<dbReference type="InterPro" id="IPR053187">
    <property type="entry name" value="Notoamide_regulator"/>
</dbReference>
<keyword evidence="1" id="KW-0539">Nucleus</keyword>
<dbReference type="Proteomes" id="UP001600888">
    <property type="component" value="Unassembled WGS sequence"/>
</dbReference>
<dbReference type="InterPro" id="IPR001138">
    <property type="entry name" value="Zn2Cys6_DnaBD"/>
</dbReference>
<dbReference type="Gene3D" id="4.10.240.10">
    <property type="entry name" value="Zn(2)-C6 fungal-type DNA-binding domain"/>
    <property type="match status" value="1"/>
</dbReference>
<evidence type="ECO:0000259" key="2">
    <source>
        <dbReference type="PROSITE" id="PS50048"/>
    </source>
</evidence>
<sequence>MSIPSIQPFDGNHHTVFRRILPRAPEDRPEHDPPSPVPLKAIALRKRNTMAACEGCRRRRCKCDGQRPACLRCLSSQQECVYFTEPWESPATNMRRKHSELQAEVRRLHESNAALNSLFQALQSREAHEADAILQRIRGGTDVQSILQSMSAGDLLLNLQVCPEPSHDKESIL</sequence>
<organism evidence="3 4">
    <name type="scientific">Diaporthe vaccinii</name>
    <dbReference type="NCBI Taxonomy" id="105482"/>
    <lineage>
        <taxon>Eukaryota</taxon>
        <taxon>Fungi</taxon>
        <taxon>Dikarya</taxon>
        <taxon>Ascomycota</taxon>
        <taxon>Pezizomycotina</taxon>
        <taxon>Sordariomycetes</taxon>
        <taxon>Sordariomycetidae</taxon>
        <taxon>Diaporthales</taxon>
        <taxon>Diaporthaceae</taxon>
        <taxon>Diaporthe</taxon>
        <taxon>Diaporthe eres species complex</taxon>
    </lineage>
</organism>
<dbReference type="PROSITE" id="PS50048">
    <property type="entry name" value="ZN2_CY6_FUNGAL_2"/>
    <property type="match status" value="1"/>
</dbReference>
<dbReference type="Pfam" id="PF00172">
    <property type="entry name" value="Zn_clus"/>
    <property type="match status" value="1"/>
</dbReference>
<dbReference type="PANTHER" id="PTHR47256">
    <property type="entry name" value="ZN(II)2CYS6 TRANSCRIPTION FACTOR (EUROFUNG)-RELATED"/>
    <property type="match status" value="1"/>
</dbReference>